<proteinExistence type="predicted"/>
<reference evidence="1 2" key="2">
    <citation type="submission" date="2014-11" db="EMBL/GenBank/DDBJ databases">
        <title>Draft genome sequence of the solvent-tolerant Pseudomonas putida S12 including megaplasmid pTTS12.</title>
        <authorList>
            <person name="Wierckx N."/>
            <person name="Nijkamp J."/>
            <person name="Ballerstedt H."/>
            <person name="Siezen R.J."/>
            <person name="Wels M."/>
            <person name="de Ridder D."/>
            <person name="de Winde J.H."/>
            <person name="Ruijssenaars H.J."/>
        </authorList>
    </citation>
    <scope>NUCLEOTIDE SEQUENCE [LARGE SCALE GENOMIC DNA]</scope>
    <source>
        <strain evidence="1 2">S12</strain>
    </source>
</reference>
<dbReference type="EMBL" id="CP009974">
    <property type="protein sequence ID" value="AJA16502.1"/>
    <property type="molecule type" value="Genomic_DNA"/>
</dbReference>
<evidence type="ECO:0000313" key="2">
    <source>
        <dbReference type="Proteomes" id="UP000017753"/>
    </source>
</evidence>
<reference evidence="1 2" key="1">
    <citation type="submission" date="2014-11" db="EMBL/GenBank/DDBJ databases">
        <title>Complete genome sequence of Pseudomonas putida S12 including megaplasmid pTTS12.</title>
        <authorList>
            <person name="Kuepper J."/>
            <person name="Ruijssenaars H.J."/>
            <person name="Blank L.M."/>
            <person name="de Winde J.H."/>
            <person name="Wierckx N."/>
        </authorList>
    </citation>
    <scope>NUCLEOTIDE SEQUENCE [LARGE SCALE GENOMIC DNA]</scope>
    <source>
        <strain evidence="1 2">S12</strain>
    </source>
</reference>
<dbReference type="AlphaFoldDB" id="A0AA34S040"/>
<organism evidence="1 2">
    <name type="scientific">Pseudomonas putida S12</name>
    <dbReference type="NCBI Taxonomy" id="1215087"/>
    <lineage>
        <taxon>Bacteria</taxon>
        <taxon>Pseudomonadati</taxon>
        <taxon>Pseudomonadota</taxon>
        <taxon>Gammaproteobacteria</taxon>
        <taxon>Pseudomonadales</taxon>
        <taxon>Pseudomonadaceae</taxon>
        <taxon>Pseudomonas</taxon>
    </lineage>
</organism>
<evidence type="ECO:0000313" key="1">
    <source>
        <dbReference type="EMBL" id="AJA16502.1"/>
    </source>
</evidence>
<protein>
    <recommendedName>
        <fullName evidence="3">GIY-YIG domain-containing protein</fullName>
    </recommendedName>
</protein>
<name>A0AA34S040_PSEPU</name>
<gene>
    <name evidence="1" type="ORF">RPPX_25260</name>
</gene>
<sequence>MDAERDSRNITGVIRAYGGSALSLSPGQNAGVQSPGIYVIYFVTDSRQGTCLPFYCGFTSRSIRQRLYEHSQPGGQIYKMRTLGGVETNNGLEIATAGGEVYVGYIECQGMLGKLIESSLLLNYDFLLNASENGQRRLLDVTGLLDTESTWAALTDTDVARAAIGDDWNDGVENTVNEAIDDARMMRLYLEQFRGLA</sequence>
<dbReference type="Proteomes" id="UP000017753">
    <property type="component" value="Chromosome"/>
</dbReference>
<evidence type="ECO:0008006" key="3">
    <source>
        <dbReference type="Google" id="ProtNLM"/>
    </source>
</evidence>
<accession>A0AA34S040</accession>